<evidence type="ECO:0000313" key="1">
    <source>
        <dbReference type="EMBL" id="GBP11457.1"/>
    </source>
</evidence>
<organism evidence="1 2">
    <name type="scientific">Eumeta variegata</name>
    <name type="common">Bagworm moth</name>
    <name type="synonym">Eumeta japonica</name>
    <dbReference type="NCBI Taxonomy" id="151549"/>
    <lineage>
        <taxon>Eukaryota</taxon>
        <taxon>Metazoa</taxon>
        <taxon>Ecdysozoa</taxon>
        <taxon>Arthropoda</taxon>
        <taxon>Hexapoda</taxon>
        <taxon>Insecta</taxon>
        <taxon>Pterygota</taxon>
        <taxon>Neoptera</taxon>
        <taxon>Endopterygota</taxon>
        <taxon>Lepidoptera</taxon>
        <taxon>Glossata</taxon>
        <taxon>Ditrysia</taxon>
        <taxon>Tineoidea</taxon>
        <taxon>Psychidae</taxon>
        <taxon>Oiketicinae</taxon>
        <taxon>Eumeta</taxon>
    </lineage>
</organism>
<reference evidence="1 2" key="1">
    <citation type="journal article" date="2019" name="Commun. Biol.">
        <title>The bagworm genome reveals a unique fibroin gene that provides high tensile strength.</title>
        <authorList>
            <person name="Kono N."/>
            <person name="Nakamura H."/>
            <person name="Ohtoshi R."/>
            <person name="Tomita M."/>
            <person name="Numata K."/>
            <person name="Arakawa K."/>
        </authorList>
    </citation>
    <scope>NUCLEOTIDE SEQUENCE [LARGE SCALE GENOMIC DNA]</scope>
</reference>
<sequence length="88" mass="9823">MLFPTLDALQANMQGVRMWEEVPAREDRRPSVGAAIGRQELSEIIITMRMKRNKRMTLCRTTCLPSQAVGVGGPRRLRAAAILTVIES</sequence>
<dbReference type="Proteomes" id="UP000299102">
    <property type="component" value="Unassembled WGS sequence"/>
</dbReference>
<dbReference type="EMBL" id="BGZK01000046">
    <property type="protein sequence ID" value="GBP11457.1"/>
    <property type="molecule type" value="Genomic_DNA"/>
</dbReference>
<evidence type="ECO:0000313" key="2">
    <source>
        <dbReference type="Proteomes" id="UP000299102"/>
    </source>
</evidence>
<protein>
    <submittedName>
        <fullName evidence="1">Uncharacterized protein</fullName>
    </submittedName>
</protein>
<comment type="caution">
    <text evidence="1">The sequence shown here is derived from an EMBL/GenBank/DDBJ whole genome shotgun (WGS) entry which is preliminary data.</text>
</comment>
<accession>A0A4C1TDI5</accession>
<keyword evidence="2" id="KW-1185">Reference proteome</keyword>
<proteinExistence type="predicted"/>
<gene>
    <name evidence="1" type="ORF">EVAR_92954_1</name>
</gene>
<dbReference type="AlphaFoldDB" id="A0A4C1TDI5"/>
<name>A0A4C1TDI5_EUMVA</name>